<sequence length="117" mass="13319">ARCARVGVGLVRTKLWTPDGQPKKCLLYIAQSRVQYRQTNSLCKLRSLGANKMKIFPIILRLFFVVLLLSQVQHSSARRFGRMEESQDVVLGKDKDRPRRPEKPPVGPDPREANPPP</sequence>
<evidence type="ECO:0000256" key="1">
    <source>
        <dbReference type="SAM" id="MobiDB-lite"/>
    </source>
</evidence>
<organism evidence="2 3">
    <name type="scientific">Turnera subulata</name>
    <dbReference type="NCBI Taxonomy" id="218843"/>
    <lineage>
        <taxon>Eukaryota</taxon>
        <taxon>Viridiplantae</taxon>
        <taxon>Streptophyta</taxon>
        <taxon>Embryophyta</taxon>
        <taxon>Tracheophyta</taxon>
        <taxon>Spermatophyta</taxon>
        <taxon>Magnoliopsida</taxon>
        <taxon>eudicotyledons</taxon>
        <taxon>Gunneridae</taxon>
        <taxon>Pentapetalae</taxon>
        <taxon>rosids</taxon>
        <taxon>fabids</taxon>
        <taxon>Malpighiales</taxon>
        <taxon>Passifloraceae</taxon>
        <taxon>Turnera</taxon>
    </lineage>
</organism>
<gene>
    <name evidence="2" type="ORF">Tsubulata_028038</name>
</gene>
<feature type="compositionally biased region" description="Pro residues" evidence="1">
    <location>
        <begin position="104"/>
        <end position="117"/>
    </location>
</feature>
<dbReference type="Proteomes" id="UP001141552">
    <property type="component" value="Unassembled WGS sequence"/>
</dbReference>
<proteinExistence type="predicted"/>
<keyword evidence="3" id="KW-1185">Reference proteome</keyword>
<feature type="region of interest" description="Disordered" evidence="1">
    <location>
        <begin position="75"/>
        <end position="117"/>
    </location>
</feature>
<reference evidence="2" key="1">
    <citation type="submission" date="2022-02" db="EMBL/GenBank/DDBJ databases">
        <authorList>
            <person name="Henning P.M."/>
            <person name="McCubbin A.G."/>
            <person name="Shore J.S."/>
        </authorList>
    </citation>
    <scope>NUCLEOTIDE SEQUENCE</scope>
    <source>
        <strain evidence="2">F60SS</strain>
        <tissue evidence="2">Leaves</tissue>
    </source>
</reference>
<dbReference type="AlphaFoldDB" id="A0A9Q0J4A0"/>
<dbReference type="EMBL" id="JAKUCV010006399">
    <property type="protein sequence ID" value="KAJ4827522.1"/>
    <property type="molecule type" value="Genomic_DNA"/>
</dbReference>
<feature type="compositionally biased region" description="Basic and acidic residues" evidence="1">
    <location>
        <begin position="81"/>
        <end position="103"/>
    </location>
</feature>
<evidence type="ECO:0000313" key="2">
    <source>
        <dbReference type="EMBL" id="KAJ4827522.1"/>
    </source>
</evidence>
<protein>
    <submittedName>
        <fullName evidence="2">Uncharacterized protein</fullName>
    </submittedName>
</protein>
<comment type="caution">
    <text evidence="2">The sequence shown here is derived from an EMBL/GenBank/DDBJ whole genome shotgun (WGS) entry which is preliminary data.</text>
</comment>
<feature type="non-terminal residue" evidence="2">
    <location>
        <position position="117"/>
    </location>
</feature>
<accession>A0A9Q0J4A0</accession>
<evidence type="ECO:0000313" key="3">
    <source>
        <dbReference type="Proteomes" id="UP001141552"/>
    </source>
</evidence>
<reference evidence="2" key="2">
    <citation type="journal article" date="2023" name="Plants (Basel)">
        <title>Annotation of the Turnera subulata (Passifloraceae) Draft Genome Reveals the S-Locus Evolved after the Divergence of Turneroideae from Passifloroideae in a Stepwise Manner.</title>
        <authorList>
            <person name="Henning P.M."/>
            <person name="Roalson E.H."/>
            <person name="Mir W."/>
            <person name="McCubbin A.G."/>
            <person name="Shore J.S."/>
        </authorList>
    </citation>
    <scope>NUCLEOTIDE SEQUENCE</scope>
    <source>
        <strain evidence="2">F60SS</strain>
    </source>
</reference>
<name>A0A9Q0J4A0_9ROSI</name>